<feature type="compositionally biased region" description="Basic residues" evidence="5">
    <location>
        <begin position="598"/>
        <end position="614"/>
    </location>
</feature>
<feature type="repeat" description="ANK" evidence="3">
    <location>
        <begin position="191"/>
        <end position="223"/>
    </location>
</feature>
<protein>
    <submittedName>
        <fullName evidence="6">Ankyrin repeat domain 6</fullName>
    </submittedName>
</protein>
<reference evidence="6" key="3">
    <citation type="submission" date="2025-09" db="UniProtKB">
        <authorList>
            <consortium name="Ensembl"/>
        </authorList>
    </citation>
    <scope>IDENTIFICATION</scope>
</reference>
<name>A0AAR2KJ80_PYGNA</name>
<dbReference type="GeneTree" id="ENSGT00940000155887"/>
<reference evidence="6 7" key="1">
    <citation type="submission" date="2020-10" db="EMBL/GenBank/DDBJ databases">
        <title>Pygocentrus nattereri (red-bellied piranha) genome, fPygNat1, primary haplotype.</title>
        <authorList>
            <person name="Myers G."/>
            <person name="Meyer A."/>
            <person name="Karagic N."/>
            <person name="Pippel M."/>
            <person name="Winkler S."/>
            <person name="Tracey A."/>
            <person name="Wood J."/>
            <person name="Formenti G."/>
            <person name="Howe K."/>
            <person name="Fedrigo O."/>
            <person name="Jarvis E.D."/>
        </authorList>
    </citation>
    <scope>NUCLEOTIDE SEQUENCE [LARGE SCALE GENOMIC DNA]</scope>
</reference>
<keyword evidence="1" id="KW-0677">Repeat</keyword>
<gene>
    <name evidence="6" type="primary">ANKRD6</name>
</gene>
<keyword evidence="2 3" id="KW-0040">ANK repeat</keyword>
<organism evidence="6 7">
    <name type="scientific">Pygocentrus nattereri</name>
    <name type="common">Red-bellied piranha</name>
    <dbReference type="NCBI Taxonomy" id="42514"/>
    <lineage>
        <taxon>Eukaryota</taxon>
        <taxon>Metazoa</taxon>
        <taxon>Chordata</taxon>
        <taxon>Craniata</taxon>
        <taxon>Vertebrata</taxon>
        <taxon>Euteleostomi</taxon>
        <taxon>Actinopterygii</taxon>
        <taxon>Neopterygii</taxon>
        <taxon>Teleostei</taxon>
        <taxon>Ostariophysi</taxon>
        <taxon>Characiformes</taxon>
        <taxon>Characoidei</taxon>
        <taxon>Pygocentrus</taxon>
    </lineage>
</organism>
<dbReference type="InterPro" id="IPR036770">
    <property type="entry name" value="Ankyrin_rpt-contain_sf"/>
</dbReference>
<dbReference type="PANTHER" id="PTHR24126:SF14">
    <property type="entry name" value="ANK_REP_REGION DOMAIN-CONTAINING PROTEIN"/>
    <property type="match status" value="1"/>
</dbReference>
<dbReference type="Gene3D" id="1.25.40.20">
    <property type="entry name" value="Ankyrin repeat-containing domain"/>
    <property type="match status" value="3"/>
</dbReference>
<evidence type="ECO:0000256" key="3">
    <source>
        <dbReference type="PROSITE-ProRule" id="PRU00023"/>
    </source>
</evidence>
<dbReference type="FunFam" id="1.25.40.20:FF:000273">
    <property type="entry name" value="Ankyrin repeat domain-containing protein 6"/>
    <property type="match status" value="1"/>
</dbReference>
<dbReference type="PROSITE" id="PS50088">
    <property type="entry name" value="ANK_REPEAT"/>
    <property type="match status" value="4"/>
</dbReference>
<dbReference type="Pfam" id="PF13637">
    <property type="entry name" value="Ank_4"/>
    <property type="match status" value="1"/>
</dbReference>
<feature type="compositionally biased region" description="Basic and acidic residues" evidence="5">
    <location>
        <begin position="539"/>
        <end position="558"/>
    </location>
</feature>
<reference evidence="6" key="2">
    <citation type="submission" date="2025-08" db="UniProtKB">
        <authorList>
            <consortium name="Ensembl"/>
        </authorList>
    </citation>
    <scope>IDENTIFICATION</scope>
</reference>
<feature type="region of interest" description="Disordered" evidence="5">
    <location>
        <begin position="524"/>
        <end position="618"/>
    </location>
</feature>
<sequence length="702" mass="79364">MSQQDAAWVRTLSERLLVASHKGQADHVVQLINKGAKVAVTKYGRTPLHLAAYKGHTEVARILLKAGCDLDIQDDVSANSSITVLFLCIYSDGNTALHEVAWHGFSQSVKLLVKAGANILAKNKAGNTALHLACQNGHTQSCKVLLLGGARPDSRNNVGDTCLHVSARYNHVCVIRILLGAFCSVSERNQAGDTALHVAAVLNHKKTARLLLEAGTDINIRNNAGQTALDQAREHNNPEVALLLTKAPQIQSFSRGRSVRKRRDKLKAEGRAQSVPRDEMLPSKESMSPAEDTPSSEQTARRRGERRSETPDTNEEHPKKSRDKSKIKDKPSLSDPLSRRENKRTEQKKKSKTRPSPPTAVPPPHSYKAYQLYTLYRDKDGKIMQAPLNGCRCEPLINKLENQLEATKEEMKSEIHTVQELMNNKMGQLDRKNKHQVALDKMTLERVSAERTECLHRIDQRAKQERLEGEKRQASVVYELKNWCLSKLQRMEARLTADPRSTPFIHYVSPFPDDKQNIRDASCPLAQDKSTPSSPRVVRPKERALLSADPHRLQRELQDTGQQELWLKPSRASSLSPATERRCSSRQNHDQDKQAKERGRHHKRHSQGRTKARGGTKTLEVFGEQPVNASEATFTQERANMHALEVTQYFFEAVSTQMERWYERKIYEARMQADQRAQADRAALLERITCLEDELRLKKHKH</sequence>
<dbReference type="AlphaFoldDB" id="A0AAR2KJ80"/>
<feature type="compositionally biased region" description="Pro residues" evidence="5">
    <location>
        <begin position="355"/>
        <end position="365"/>
    </location>
</feature>
<feature type="repeat" description="ANK" evidence="3">
    <location>
        <begin position="43"/>
        <end position="75"/>
    </location>
</feature>
<feature type="compositionally biased region" description="Basic and acidic residues" evidence="5">
    <location>
        <begin position="266"/>
        <end position="282"/>
    </location>
</feature>
<accession>A0AAR2KJ80</accession>
<evidence type="ECO:0000256" key="2">
    <source>
        <dbReference type="ARBA" id="ARBA00023043"/>
    </source>
</evidence>
<keyword evidence="7" id="KW-1185">Reference proteome</keyword>
<evidence type="ECO:0000256" key="5">
    <source>
        <dbReference type="SAM" id="MobiDB-lite"/>
    </source>
</evidence>
<evidence type="ECO:0000256" key="4">
    <source>
        <dbReference type="SAM" id="Coils"/>
    </source>
</evidence>
<proteinExistence type="predicted"/>
<dbReference type="PANTHER" id="PTHR24126">
    <property type="entry name" value="ANKYRIN REPEAT, PH AND SEC7 DOMAIN CONTAINING PROTEIN SECG-RELATED"/>
    <property type="match status" value="1"/>
</dbReference>
<keyword evidence="4" id="KW-0175">Coiled coil</keyword>
<dbReference type="InterPro" id="IPR002110">
    <property type="entry name" value="Ankyrin_rpt"/>
</dbReference>
<dbReference type="PRINTS" id="PR01415">
    <property type="entry name" value="ANKYRIN"/>
</dbReference>
<feature type="repeat" description="ANK" evidence="3">
    <location>
        <begin position="125"/>
        <end position="157"/>
    </location>
</feature>
<dbReference type="PROSITE" id="PS50297">
    <property type="entry name" value="ANK_REP_REGION"/>
    <property type="match status" value="4"/>
</dbReference>
<dbReference type="SUPFAM" id="SSF48403">
    <property type="entry name" value="Ankyrin repeat"/>
    <property type="match status" value="1"/>
</dbReference>
<evidence type="ECO:0000256" key="1">
    <source>
        <dbReference type="ARBA" id="ARBA00022737"/>
    </source>
</evidence>
<feature type="repeat" description="ANK" evidence="3">
    <location>
        <begin position="92"/>
        <end position="124"/>
    </location>
</feature>
<dbReference type="Pfam" id="PF12796">
    <property type="entry name" value="Ank_2"/>
    <property type="match status" value="2"/>
</dbReference>
<feature type="coiled-coil region" evidence="4">
    <location>
        <begin position="397"/>
        <end position="424"/>
    </location>
</feature>
<feature type="region of interest" description="Disordered" evidence="5">
    <location>
        <begin position="251"/>
        <end position="366"/>
    </location>
</feature>
<feature type="compositionally biased region" description="Basic and acidic residues" evidence="5">
    <location>
        <begin position="579"/>
        <end position="597"/>
    </location>
</feature>
<dbReference type="PROSITE" id="PS50096">
    <property type="entry name" value="IQ"/>
    <property type="match status" value="1"/>
</dbReference>
<dbReference type="Proteomes" id="UP001501920">
    <property type="component" value="Chromosome 4"/>
</dbReference>
<feature type="compositionally biased region" description="Basic and acidic residues" evidence="5">
    <location>
        <begin position="299"/>
        <end position="345"/>
    </location>
</feature>
<dbReference type="SMART" id="SM00248">
    <property type="entry name" value="ANK"/>
    <property type="match status" value="7"/>
</dbReference>
<evidence type="ECO:0000313" key="7">
    <source>
        <dbReference type="Proteomes" id="UP001501920"/>
    </source>
</evidence>
<dbReference type="Ensembl" id="ENSPNAT00000085446.1">
    <property type="protein sequence ID" value="ENSPNAP00000062482.1"/>
    <property type="gene ID" value="ENSPNAG00000013399.2"/>
</dbReference>
<evidence type="ECO:0000313" key="6">
    <source>
        <dbReference type="Ensembl" id="ENSPNAP00000062482.1"/>
    </source>
</evidence>